<dbReference type="CDD" id="cd04301">
    <property type="entry name" value="NAT_SF"/>
    <property type="match status" value="1"/>
</dbReference>
<name>A0A2W0HFZ8_9BACI</name>
<evidence type="ECO:0000313" key="3">
    <source>
        <dbReference type="Proteomes" id="UP000248066"/>
    </source>
</evidence>
<sequence length="163" mass="18279">MERITNDHRDELKTFFTDQWGDCRMVYSHGEYNCSELEGFVALDGDDTIIGAVTFFDHGQTGIREIISLDSLIERRGIGGGLMELAENDAVSSGLKELCLVTTNDNVHALHFYQKRGYRLTGIRPDAVVSCREKKPSIPEKSTDGVAIRDEWQMKKPLPANGE</sequence>
<evidence type="ECO:0000259" key="1">
    <source>
        <dbReference type="PROSITE" id="PS51186"/>
    </source>
</evidence>
<keyword evidence="3" id="KW-1185">Reference proteome</keyword>
<dbReference type="GO" id="GO:0016747">
    <property type="term" value="F:acyltransferase activity, transferring groups other than amino-acyl groups"/>
    <property type="evidence" value="ECO:0007669"/>
    <property type="project" value="InterPro"/>
</dbReference>
<feature type="domain" description="N-acetyltransferase" evidence="1">
    <location>
        <begin position="1"/>
        <end position="159"/>
    </location>
</feature>
<protein>
    <submittedName>
        <fullName evidence="2">GNAT family N-acetyltransferase</fullName>
    </submittedName>
</protein>
<dbReference type="EMBL" id="PDOF01000003">
    <property type="protein sequence ID" value="PYZ96305.1"/>
    <property type="molecule type" value="Genomic_DNA"/>
</dbReference>
<proteinExistence type="predicted"/>
<dbReference type="OrthoDB" id="7365228at2"/>
<dbReference type="Pfam" id="PF00583">
    <property type="entry name" value="Acetyltransf_1"/>
    <property type="match status" value="1"/>
</dbReference>
<dbReference type="PROSITE" id="PS51186">
    <property type="entry name" value="GNAT"/>
    <property type="match status" value="1"/>
</dbReference>
<dbReference type="InterPro" id="IPR016181">
    <property type="entry name" value="Acyl_CoA_acyltransferase"/>
</dbReference>
<dbReference type="AlphaFoldDB" id="A0A2W0HFZ8"/>
<organism evidence="2 3">
    <name type="scientific">Alteribacter lacisalsi</name>
    <dbReference type="NCBI Taxonomy" id="2045244"/>
    <lineage>
        <taxon>Bacteria</taxon>
        <taxon>Bacillati</taxon>
        <taxon>Bacillota</taxon>
        <taxon>Bacilli</taxon>
        <taxon>Bacillales</taxon>
        <taxon>Bacillaceae</taxon>
        <taxon>Alteribacter</taxon>
    </lineage>
</organism>
<dbReference type="SUPFAM" id="SSF55729">
    <property type="entry name" value="Acyl-CoA N-acyltransferases (Nat)"/>
    <property type="match status" value="1"/>
</dbReference>
<comment type="caution">
    <text evidence="2">The sequence shown here is derived from an EMBL/GenBank/DDBJ whole genome shotgun (WGS) entry which is preliminary data.</text>
</comment>
<evidence type="ECO:0000313" key="2">
    <source>
        <dbReference type="EMBL" id="PYZ96305.1"/>
    </source>
</evidence>
<dbReference type="InterPro" id="IPR000182">
    <property type="entry name" value="GNAT_dom"/>
</dbReference>
<keyword evidence="2" id="KW-0808">Transferase</keyword>
<reference evidence="2 3" key="1">
    <citation type="submission" date="2017-10" db="EMBL/GenBank/DDBJ databases">
        <title>Bacillus sp. nov., a halophilic bacterium isolated from a Yangshapao Lake.</title>
        <authorList>
            <person name="Wang H."/>
        </authorList>
    </citation>
    <scope>NUCLEOTIDE SEQUENCE [LARGE SCALE GENOMIC DNA]</scope>
    <source>
        <strain evidence="2 3">YSP-3</strain>
    </source>
</reference>
<dbReference type="Gene3D" id="3.40.630.30">
    <property type="match status" value="1"/>
</dbReference>
<dbReference type="Proteomes" id="UP000248066">
    <property type="component" value="Unassembled WGS sequence"/>
</dbReference>
<accession>A0A2W0HFZ8</accession>
<gene>
    <name evidence="2" type="ORF">CR205_17475</name>
</gene>